<sequence>MAFCFYMNRTAYYRALGRNVYRSLILNVRNNNDCKMLSLELDTIDDFTTQLMQKKVDKWSCKKPIPNVSYGVKYIDNHSIADFSCLDITRINELFQQAIEKNDTSSVLELINQCISHRLCPTLSNLLYTLSVCSQSGDIATIKKIQLLYKETNVHILETHSNFKHYIAEAIWIKGNVQEALNLFKEVYKDNVLLRRRIRLMLKNLIVDIIENRSEAVLVNLVNFAETLANEYKDYFPLSCIWQICFLSEWYSDQQTALNLLNKYEELRKTVINRIIYVVSVSLHNHKVDVIYRLLEVLLKYEMKTQYSGVLLALLDYQIHQKDLRRCVEIIRWSVQNNIQLLPLQHQKFLTLLVTNDSDNADFRKLKPIRMPKTVTHFKF</sequence>
<dbReference type="InParanoid" id="A0A6P7GGR0"/>
<reference evidence="1" key="1">
    <citation type="submission" date="2025-08" db="UniProtKB">
        <authorList>
            <consortium name="RefSeq"/>
        </authorList>
    </citation>
    <scope>IDENTIFICATION</scope>
    <source>
        <tissue evidence="1">Whole insect</tissue>
    </source>
</reference>
<organism evidence="1">
    <name type="scientific">Diabrotica virgifera virgifera</name>
    <name type="common">western corn rootworm</name>
    <dbReference type="NCBI Taxonomy" id="50390"/>
    <lineage>
        <taxon>Eukaryota</taxon>
        <taxon>Metazoa</taxon>
        <taxon>Ecdysozoa</taxon>
        <taxon>Arthropoda</taxon>
        <taxon>Hexapoda</taxon>
        <taxon>Insecta</taxon>
        <taxon>Pterygota</taxon>
        <taxon>Neoptera</taxon>
        <taxon>Endopterygota</taxon>
        <taxon>Coleoptera</taxon>
        <taxon>Polyphaga</taxon>
        <taxon>Cucujiformia</taxon>
        <taxon>Chrysomeloidea</taxon>
        <taxon>Chrysomelidae</taxon>
        <taxon>Galerucinae</taxon>
        <taxon>Diabroticina</taxon>
        <taxon>Diabroticites</taxon>
        <taxon>Diabrotica</taxon>
    </lineage>
</organism>
<name>A0A6P7GGR0_DIAVI</name>
<dbReference type="AlphaFoldDB" id="A0A6P7GGR0"/>
<proteinExistence type="predicted"/>
<evidence type="ECO:0000313" key="1">
    <source>
        <dbReference type="RefSeq" id="XP_028144273.1"/>
    </source>
</evidence>
<protein>
    <submittedName>
        <fullName evidence="1">Uncharacterized protein LOC114337896</fullName>
    </submittedName>
</protein>
<dbReference type="RefSeq" id="XP_028144273.1">
    <property type="nucleotide sequence ID" value="XM_028288472.1"/>
</dbReference>
<dbReference type="FunCoup" id="A0A6P7GGR0">
    <property type="interactions" value="8"/>
</dbReference>
<accession>A0A6P7GGR0</accession>
<gene>
    <name evidence="1" type="primary">LOC114337896</name>
</gene>